<feature type="compositionally biased region" description="Acidic residues" evidence="1">
    <location>
        <begin position="169"/>
        <end position="179"/>
    </location>
</feature>
<feature type="region of interest" description="Disordered" evidence="1">
    <location>
        <begin position="149"/>
        <end position="191"/>
    </location>
</feature>
<dbReference type="SUPFAM" id="SSF46955">
    <property type="entry name" value="Putative DNA-binding domain"/>
    <property type="match status" value="1"/>
</dbReference>
<dbReference type="Proteomes" id="UP000011746">
    <property type="component" value="Unassembled WGS sequence"/>
</dbReference>
<feature type="domain" description="HTH merR-type" evidence="2">
    <location>
        <begin position="4"/>
        <end position="68"/>
    </location>
</feature>
<dbReference type="eggNOG" id="COG0789">
    <property type="taxonomic scope" value="Bacteria"/>
</dbReference>
<reference evidence="3 6" key="2">
    <citation type="submission" date="2015-06" db="EMBL/GenBank/DDBJ databases">
        <title>Salimicrobium jeotgali MJ3, isolated from Myulchi jeot, a traditional Korean fermented seafood.</title>
        <authorList>
            <person name="Kim K.H."/>
            <person name="Jeon C.O."/>
            <person name="Jin H.M."/>
        </authorList>
    </citation>
    <scope>NUCLEOTIDE SEQUENCE [LARGE SCALE GENOMIC DNA]</scope>
    <source>
        <strain evidence="3 6">MJ3</strain>
        <plasmid evidence="6">psj25</plasmid>
        <plasmid evidence="3">pSJ25</plasmid>
    </source>
</reference>
<keyword evidence="5" id="KW-1185">Reference proteome</keyword>
<feature type="compositionally biased region" description="Basic and acidic residues" evidence="1">
    <location>
        <begin position="180"/>
        <end position="189"/>
    </location>
</feature>
<protein>
    <recommendedName>
        <fullName evidence="2">HTH merR-type domain-containing protein</fullName>
    </recommendedName>
</protein>
<name>K2G6T3_9BACI</name>
<dbReference type="InterPro" id="IPR000551">
    <property type="entry name" value="MerR-type_HTH_dom"/>
</dbReference>
<dbReference type="Proteomes" id="UP000092654">
    <property type="component" value="Plasmid pSJ25"/>
</dbReference>
<dbReference type="InterPro" id="IPR009061">
    <property type="entry name" value="DNA-bd_dom_put_sf"/>
</dbReference>
<dbReference type="Pfam" id="PF13411">
    <property type="entry name" value="MerR_1"/>
    <property type="match status" value="1"/>
</dbReference>
<evidence type="ECO:0000313" key="3">
    <source>
        <dbReference type="EMBL" id="APC65621.1"/>
    </source>
</evidence>
<sequence>MKLYSPSDIADILGLQASTLRKYSAALEKHGYTFDKNNRGQRFYTDSDVITLRKFISLKDSGMSLNEALEGTVMWHKGGEDVSPPVTETRSATERSYSDVSELKEMVHKQQESIEQLVRHNQELLRHIEQRDARIMELFEDNTATSLQSSAIAGVSQEELNEELQKRDEEEETPEDEHETEQVPEEKKKSWIAKLFNR</sequence>
<evidence type="ECO:0000256" key="1">
    <source>
        <dbReference type="SAM" id="MobiDB-lite"/>
    </source>
</evidence>
<evidence type="ECO:0000313" key="6">
    <source>
        <dbReference type="Proteomes" id="UP000092654"/>
    </source>
</evidence>
<geneLocation type="plasmid" evidence="6">
    <name>psj25</name>
</geneLocation>
<reference evidence="4 5" key="1">
    <citation type="journal article" date="2012" name="J. Bacteriol.">
        <title>Draft Genome Sequence of Salimicrobium sp. Strain MJ3, Isolated from Myulchi-Jeot, Korean Fermented Seafood.</title>
        <authorList>
            <person name="Lee S.H."/>
            <person name="Jung J.Y."/>
            <person name="Jeon C.O."/>
        </authorList>
    </citation>
    <scope>NUCLEOTIDE SEQUENCE [LARGE SCALE GENOMIC DNA]</scope>
    <source>
        <strain evidence="4 5">MJ3</strain>
    </source>
</reference>
<evidence type="ECO:0000313" key="5">
    <source>
        <dbReference type="Proteomes" id="UP000011746"/>
    </source>
</evidence>
<dbReference type="Gene3D" id="1.10.1660.10">
    <property type="match status" value="1"/>
</dbReference>
<keyword evidence="3" id="KW-0614">Plasmid</keyword>
<geneLocation type="plasmid" evidence="3">
    <name>pSJ25</name>
</geneLocation>
<evidence type="ECO:0000313" key="4">
    <source>
        <dbReference type="EMBL" id="EKE30903.1"/>
    </source>
</evidence>
<organism evidence="4 5">
    <name type="scientific">Salimicrobium jeotgali</name>
    <dbReference type="NCBI Taxonomy" id="1230341"/>
    <lineage>
        <taxon>Bacteria</taxon>
        <taxon>Bacillati</taxon>
        <taxon>Bacillota</taxon>
        <taxon>Bacilli</taxon>
        <taxon>Bacillales</taxon>
        <taxon>Bacillaceae</taxon>
        <taxon>Salimicrobium</taxon>
    </lineage>
</organism>
<dbReference type="GO" id="GO:0006355">
    <property type="term" value="P:regulation of DNA-templated transcription"/>
    <property type="evidence" value="ECO:0007669"/>
    <property type="project" value="InterPro"/>
</dbReference>
<dbReference type="GO" id="GO:0003677">
    <property type="term" value="F:DNA binding"/>
    <property type="evidence" value="ECO:0007669"/>
    <property type="project" value="InterPro"/>
</dbReference>
<proteinExistence type="predicted"/>
<dbReference type="AlphaFoldDB" id="K2G6T3"/>
<dbReference type="KEGG" id="sje:AAV35_014065"/>
<gene>
    <name evidence="3" type="ORF">AAV35_014065</name>
    <name evidence="4" type="ORF">MJ3_11200</name>
</gene>
<dbReference type="EMBL" id="CP011363">
    <property type="protein sequence ID" value="APC65621.1"/>
    <property type="molecule type" value="Genomic_DNA"/>
</dbReference>
<accession>K2G6T3</accession>
<evidence type="ECO:0000259" key="2">
    <source>
        <dbReference type="Pfam" id="PF13411"/>
    </source>
</evidence>
<dbReference type="RefSeq" id="WP_008591588.1">
    <property type="nucleotide sequence ID" value="NZ_AMPQ01000020.1"/>
</dbReference>
<dbReference type="EMBL" id="AMPQ01000020">
    <property type="protein sequence ID" value="EKE30903.1"/>
    <property type="molecule type" value="Genomic_DNA"/>
</dbReference>